<dbReference type="EMBL" id="LESJ01000005">
    <property type="protein sequence ID" value="RBT68310.1"/>
    <property type="molecule type" value="Genomic_DNA"/>
</dbReference>
<sequence>MIVMYLILIVLILGAVIYRGLSSYYAQKLIQSGLQRGYDWYEKTGHQLMDPSAFTIVEKQRQLAETEAEGFWNKGKEIEVKSHDGLKLLGRIFQSSSPNKKWVVCVHDYRSDGKTDMSYIGKKYAEAGFNVLIPDLRAHGKSEGEIIGMGWLDRLDLIIWINYILQMQPDANIILHGSSMGASAIMMASGEKLPPAVRGFILDSGFVSVYAEFRYMLSKLTFLPKKMIMRHANRYAKKYAGYSLKQASATRQLGSNHLPVLIIHGEEDQFVPVSAAYTIQNATAGENDLFLIPEAQHLEAAVKDPTKYWTVVFSFIEQRIDWRESGYSEYK</sequence>
<name>A0A6B1ZZ73_ENTHR</name>
<dbReference type="EMBL" id="CABEEP010000001">
    <property type="protein sequence ID" value="VTQ66915.1"/>
    <property type="molecule type" value="Genomic_DNA"/>
</dbReference>
<evidence type="ECO:0000313" key="4">
    <source>
        <dbReference type="Proteomes" id="UP000253498"/>
    </source>
</evidence>
<reference evidence="3 5" key="2">
    <citation type="submission" date="2019-05" db="EMBL/GenBank/DDBJ databases">
        <authorList>
            <consortium name="Pathogen Informatics"/>
        </authorList>
    </citation>
    <scope>NUCLEOTIDE SEQUENCE [LARGE SCALE GENOMIC DNA]</scope>
    <source>
        <strain evidence="3 5">NCTC12204</strain>
    </source>
</reference>
<comment type="caution">
    <text evidence="3">The sequence shown here is derived from an EMBL/GenBank/DDBJ whole genome shotgun (WGS) entry which is preliminary data.</text>
</comment>
<gene>
    <name evidence="2" type="ORF">EB03_01436</name>
    <name evidence="3" type="ORF">NCTC12204_02026</name>
</gene>
<dbReference type="Gene3D" id="3.40.50.1820">
    <property type="entry name" value="alpha/beta hydrolase"/>
    <property type="match status" value="1"/>
</dbReference>
<protein>
    <submittedName>
        <fullName evidence="3">Alpha/beta hydrolase family protein</fullName>
    </submittedName>
</protein>
<dbReference type="InterPro" id="IPR029058">
    <property type="entry name" value="AB_hydrolase_fold"/>
</dbReference>
<dbReference type="PANTHER" id="PTHR43358:SF4">
    <property type="entry name" value="ALPHA_BETA HYDROLASE FOLD-1 DOMAIN-CONTAINING PROTEIN"/>
    <property type="match status" value="1"/>
</dbReference>
<reference evidence="2 4" key="1">
    <citation type="submission" date="2015-06" db="EMBL/GenBank/DDBJ databases">
        <title>The Genome Sequence of Enterococcus hirae 88EA1.</title>
        <authorList>
            <consortium name="The Broad Institute Genomics Platform"/>
            <consortium name="The Broad Institute Genome Sequencing Center for Infectious Disease"/>
            <person name="Earl A.M."/>
            <person name="Van Tyne D."/>
            <person name="Lebreton F."/>
            <person name="Saavedra J.T."/>
            <person name="Gilmore M.S."/>
            <person name="Manson McGuire A."/>
            <person name="Clock S."/>
            <person name="Crupain M."/>
            <person name="Rangan U."/>
            <person name="Young S."/>
            <person name="Abouelleil A."/>
            <person name="Cao P."/>
            <person name="Chapman S.B."/>
            <person name="Griggs A."/>
            <person name="Priest M."/>
            <person name="Shea T."/>
            <person name="Wortman J."/>
            <person name="Nusbaum C."/>
            <person name="Birren B."/>
        </authorList>
    </citation>
    <scope>NUCLEOTIDE SEQUENCE [LARGE SCALE GENOMIC DNA]</scope>
    <source>
        <strain evidence="2 4">88EA1</strain>
    </source>
</reference>
<dbReference type="AlphaFoldDB" id="A0A6B1ZZ73"/>
<dbReference type="Pfam" id="PF12146">
    <property type="entry name" value="Hydrolase_4"/>
    <property type="match status" value="1"/>
</dbReference>
<feature type="domain" description="Serine aminopeptidase S33" evidence="1">
    <location>
        <begin position="100"/>
        <end position="220"/>
    </location>
</feature>
<dbReference type="Proteomes" id="UP000253498">
    <property type="component" value="Unassembled WGS sequence"/>
</dbReference>
<dbReference type="GO" id="GO:0016787">
    <property type="term" value="F:hydrolase activity"/>
    <property type="evidence" value="ECO:0007669"/>
    <property type="project" value="UniProtKB-KW"/>
</dbReference>
<organism evidence="3 5">
    <name type="scientific">Enterococcus hirae</name>
    <dbReference type="NCBI Taxonomy" id="1354"/>
    <lineage>
        <taxon>Bacteria</taxon>
        <taxon>Bacillati</taxon>
        <taxon>Bacillota</taxon>
        <taxon>Bacilli</taxon>
        <taxon>Lactobacillales</taxon>
        <taxon>Enterococcaceae</taxon>
        <taxon>Enterococcus</taxon>
    </lineage>
</organism>
<evidence type="ECO:0000313" key="2">
    <source>
        <dbReference type="EMBL" id="RBT68310.1"/>
    </source>
</evidence>
<dbReference type="SUPFAM" id="SSF53474">
    <property type="entry name" value="alpha/beta-Hydrolases"/>
    <property type="match status" value="1"/>
</dbReference>
<evidence type="ECO:0000313" key="5">
    <source>
        <dbReference type="Proteomes" id="UP000352698"/>
    </source>
</evidence>
<dbReference type="Proteomes" id="UP000352698">
    <property type="component" value="Unassembled WGS sequence"/>
</dbReference>
<dbReference type="PANTHER" id="PTHR43358">
    <property type="entry name" value="ALPHA/BETA-HYDROLASE"/>
    <property type="match status" value="1"/>
</dbReference>
<dbReference type="InterPro" id="IPR052920">
    <property type="entry name" value="DNA-binding_regulatory"/>
</dbReference>
<evidence type="ECO:0000259" key="1">
    <source>
        <dbReference type="Pfam" id="PF12146"/>
    </source>
</evidence>
<proteinExistence type="predicted"/>
<accession>A0A6B1ZZ73</accession>
<evidence type="ECO:0000313" key="3">
    <source>
        <dbReference type="EMBL" id="VTQ66915.1"/>
    </source>
</evidence>
<keyword evidence="3" id="KW-0378">Hydrolase</keyword>
<dbReference type="InterPro" id="IPR022742">
    <property type="entry name" value="Hydrolase_4"/>
</dbReference>